<dbReference type="CDD" id="cd00383">
    <property type="entry name" value="trans_reg_C"/>
    <property type="match status" value="1"/>
</dbReference>
<sequence length="181" mass="18963">MGVTHLGDVRPVPVQDAGRSMVLVIAATRAERERLLARLPDGVCVLLATSRQHAATLLGSGAAELGCREAEGAPRPDVVLDPEARTVVAGGRAVRLTPLEYDVLALLVSDQGHAWSIQELSRDVWGTSFVGDGAQVRSVIKRLRRKLGGARLPLTVETVRGCGFQARTLTVAAPTGASAGG</sequence>
<dbReference type="GO" id="GO:0000156">
    <property type="term" value="F:phosphorelay response regulator activity"/>
    <property type="evidence" value="ECO:0007669"/>
    <property type="project" value="TreeGrafter"/>
</dbReference>
<reference evidence="8 9" key="1">
    <citation type="submission" date="2015-12" db="EMBL/GenBank/DDBJ databases">
        <title>Serinicoccus chungangenesis strain CD08_5 genome sequencing and assembly.</title>
        <authorList>
            <person name="Chander A.M."/>
            <person name="Kaur G."/>
            <person name="Nair G.R."/>
            <person name="Dhawan D.K."/>
            <person name="Kochhar R.K."/>
            <person name="Mayilraj S."/>
            <person name="Bhadada S.K."/>
        </authorList>
    </citation>
    <scope>NUCLEOTIDE SEQUENCE [LARGE SCALE GENOMIC DNA]</scope>
    <source>
        <strain evidence="8 9">CD08_5</strain>
    </source>
</reference>
<evidence type="ECO:0000256" key="2">
    <source>
        <dbReference type="ARBA" id="ARBA00023012"/>
    </source>
</evidence>
<evidence type="ECO:0000313" key="9">
    <source>
        <dbReference type="Proteomes" id="UP000054837"/>
    </source>
</evidence>
<dbReference type="PROSITE" id="PS51755">
    <property type="entry name" value="OMPR_PHOB"/>
    <property type="match status" value="1"/>
</dbReference>
<dbReference type="GO" id="GO:0032993">
    <property type="term" value="C:protein-DNA complex"/>
    <property type="evidence" value="ECO:0007669"/>
    <property type="project" value="TreeGrafter"/>
</dbReference>
<dbReference type="AlphaFoldDB" id="A0A0W8I263"/>
<gene>
    <name evidence="8" type="ORF">AVL62_07710</name>
</gene>
<name>A0A0W8I263_9MICO</name>
<dbReference type="Gene3D" id="1.10.10.10">
    <property type="entry name" value="Winged helix-like DNA-binding domain superfamily/Winged helix DNA-binding domain"/>
    <property type="match status" value="1"/>
</dbReference>
<dbReference type="Proteomes" id="UP000054837">
    <property type="component" value="Unassembled WGS sequence"/>
</dbReference>
<dbReference type="SMART" id="SM00862">
    <property type="entry name" value="Trans_reg_C"/>
    <property type="match status" value="1"/>
</dbReference>
<dbReference type="Pfam" id="PF00486">
    <property type="entry name" value="Trans_reg_C"/>
    <property type="match status" value="1"/>
</dbReference>
<dbReference type="STRING" id="767452.AVL62_07710"/>
<dbReference type="GO" id="GO:0006355">
    <property type="term" value="P:regulation of DNA-templated transcription"/>
    <property type="evidence" value="ECO:0007669"/>
    <property type="project" value="InterPro"/>
</dbReference>
<dbReference type="EMBL" id="LQBL01000031">
    <property type="protein sequence ID" value="KUG51824.1"/>
    <property type="molecule type" value="Genomic_DNA"/>
</dbReference>
<evidence type="ECO:0000256" key="1">
    <source>
        <dbReference type="ARBA" id="ARBA00022553"/>
    </source>
</evidence>
<evidence type="ECO:0000256" key="3">
    <source>
        <dbReference type="ARBA" id="ARBA00023015"/>
    </source>
</evidence>
<dbReference type="PANTHER" id="PTHR48111">
    <property type="entry name" value="REGULATOR OF RPOS"/>
    <property type="match status" value="1"/>
</dbReference>
<keyword evidence="1" id="KW-0597">Phosphoprotein</keyword>
<dbReference type="InterPro" id="IPR039420">
    <property type="entry name" value="WalR-like"/>
</dbReference>
<accession>A0A0W8I263</accession>
<evidence type="ECO:0000256" key="4">
    <source>
        <dbReference type="ARBA" id="ARBA00023125"/>
    </source>
</evidence>
<organism evidence="8 9">
    <name type="scientific">Serinicoccus chungangensis</name>
    <dbReference type="NCBI Taxonomy" id="767452"/>
    <lineage>
        <taxon>Bacteria</taxon>
        <taxon>Bacillati</taxon>
        <taxon>Actinomycetota</taxon>
        <taxon>Actinomycetes</taxon>
        <taxon>Micrococcales</taxon>
        <taxon>Ornithinimicrobiaceae</taxon>
        <taxon>Serinicoccus</taxon>
    </lineage>
</organism>
<dbReference type="RefSeq" id="WP_058892119.1">
    <property type="nucleotide sequence ID" value="NZ_LQBL01000031.1"/>
</dbReference>
<keyword evidence="5" id="KW-0804">Transcription</keyword>
<evidence type="ECO:0000256" key="5">
    <source>
        <dbReference type="ARBA" id="ARBA00023163"/>
    </source>
</evidence>
<protein>
    <recommendedName>
        <fullName evidence="7">OmpR/PhoB-type domain-containing protein</fullName>
    </recommendedName>
</protein>
<keyword evidence="2" id="KW-0902">Two-component regulatory system</keyword>
<dbReference type="PANTHER" id="PTHR48111:SF1">
    <property type="entry name" value="TWO-COMPONENT RESPONSE REGULATOR ORR33"/>
    <property type="match status" value="1"/>
</dbReference>
<evidence type="ECO:0000259" key="7">
    <source>
        <dbReference type="PROSITE" id="PS51755"/>
    </source>
</evidence>
<dbReference type="GO" id="GO:0000976">
    <property type="term" value="F:transcription cis-regulatory region binding"/>
    <property type="evidence" value="ECO:0007669"/>
    <property type="project" value="TreeGrafter"/>
</dbReference>
<dbReference type="InterPro" id="IPR036388">
    <property type="entry name" value="WH-like_DNA-bd_sf"/>
</dbReference>
<dbReference type="SUPFAM" id="SSF46894">
    <property type="entry name" value="C-terminal effector domain of the bipartite response regulators"/>
    <property type="match status" value="1"/>
</dbReference>
<dbReference type="InterPro" id="IPR016032">
    <property type="entry name" value="Sig_transdc_resp-reg_C-effctor"/>
</dbReference>
<proteinExistence type="predicted"/>
<dbReference type="InterPro" id="IPR001867">
    <property type="entry name" value="OmpR/PhoB-type_DNA-bd"/>
</dbReference>
<keyword evidence="3" id="KW-0805">Transcription regulation</keyword>
<dbReference type="OrthoDB" id="4869864at2"/>
<feature type="domain" description="OmpR/PhoB-type" evidence="7">
    <location>
        <begin position="70"/>
        <end position="168"/>
    </location>
</feature>
<comment type="caution">
    <text evidence="8">The sequence shown here is derived from an EMBL/GenBank/DDBJ whole genome shotgun (WGS) entry which is preliminary data.</text>
</comment>
<keyword evidence="9" id="KW-1185">Reference proteome</keyword>
<keyword evidence="4 6" id="KW-0238">DNA-binding</keyword>
<feature type="DNA-binding region" description="OmpR/PhoB-type" evidence="6">
    <location>
        <begin position="70"/>
        <end position="168"/>
    </location>
</feature>
<dbReference type="GO" id="GO:0005829">
    <property type="term" value="C:cytosol"/>
    <property type="evidence" value="ECO:0007669"/>
    <property type="project" value="TreeGrafter"/>
</dbReference>
<evidence type="ECO:0000313" key="8">
    <source>
        <dbReference type="EMBL" id="KUG51824.1"/>
    </source>
</evidence>
<evidence type="ECO:0000256" key="6">
    <source>
        <dbReference type="PROSITE-ProRule" id="PRU01091"/>
    </source>
</evidence>